<keyword evidence="7" id="KW-1003">Cell membrane</keyword>
<evidence type="ECO:0000256" key="1">
    <source>
        <dbReference type="ARBA" id="ARBA00004236"/>
    </source>
</evidence>
<gene>
    <name evidence="18" type="ORF">BVC80_8873g14</name>
</gene>
<keyword evidence="8" id="KW-0254">Endocytosis</keyword>
<evidence type="ECO:0000256" key="5">
    <source>
        <dbReference type="ARBA" id="ARBA00013914"/>
    </source>
</evidence>
<organism evidence="18 19">
    <name type="scientific">Macleaya cordata</name>
    <name type="common">Five-seeded plume-poppy</name>
    <name type="synonym">Bocconia cordata</name>
    <dbReference type="NCBI Taxonomy" id="56857"/>
    <lineage>
        <taxon>Eukaryota</taxon>
        <taxon>Viridiplantae</taxon>
        <taxon>Streptophyta</taxon>
        <taxon>Embryophyta</taxon>
        <taxon>Tracheophyta</taxon>
        <taxon>Spermatophyta</taxon>
        <taxon>Magnoliopsida</taxon>
        <taxon>Ranunculales</taxon>
        <taxon>Papaveraceae</taxon>
        <taxon>Papaveroideae</taxon>
        <taxon>Macleaya</taxon>
    </lineage>
</organism>
<evidence type="ECO:0000259" key="17">
    <source>
        <dbReference type="Pfam" id="PF01217"/>
    </source>
</evidence>
<dbReference type="STRING" id="56857.A0A200Q366"/>
<evidence type="ECO:0000256" key="4">
    <source>
        <dbReference type="ARBA" id="ARBA00006972"/>
    </source>
</evidence>
<evidence type="ECO:0000256" key="16">
    <source>
        <dbReference type="ARBA" id="ARBA00032679"/>
    </source>
</evidence>
<dbReference type="PANTHER" id="PTHR31673">
    <property type="entry name" value="PROTEIN COBRA"/>
    <property type="match status" value="1"/>
</dbReference>
<evidence type="ECO:0000256" key="11">
    <source>
        <dbReference type="ARBA" id="ARBA00023136"/>
    </source>
</evidence>
<proteinExistence type="inferred from homology"/>
<evidence type="ECO:0000256" key="6">
    <source>
        <dbReference type="ARBA" id="ARBA00022448"/>
    </source>
</evidence>
<reference evidence="18 19" key="1">
    <citation type="journal article" date="2017" name="Mol. Plant">
        <title>The Genome of Medicinal Plant Macleaya cordata Provides New Insights into Benzylisoquinoline Alkaloids Metabolism.</title>
        <authorList>
            <person name="Liu X."/>
            <person name="Liu Y."/>
            <person name="Huang P."/>
            <person name="Ma Y."/>
            <person name="Qing Z."/>
            <person name="Tang Q."/>
            <person name="Cao H."/>
            <person name="Cheng P."/>
            <person name="Zheng Y."/>
            <person name="Yuan Z."/>
            <person name="Zhou Y."/>
            <person name="Liu J."/>
            <person name="Tang Z."/>
            <person name="Zhuo Y."/>
            <person name="Zhang Y."/>
            <person name="Yu L."/>
            <person name="Huang J."/>
            <person name="Yang P."/>
            <person name="Peng Q."/>
            <person name="Zhang J."/>
            <person name="Jiang W."/>
            <person name="Zhang Z."/>
            <person name="Lin K."/>
            <person name="Ro D.K."/>
            <person name="Chen X."/>
            <person name="Xiong X."/>
            <person name="Shang Y."/>
            <person name="Huang S."/>
            <person name="Zeng J."/>
        </authorList>
    </citation>
    <scope>NUCLEOTIDE SEQUENCE [LARGE SCALE GENOMIC DNA]</scope>
    <source>
        <strain evidence="19">cv. BLH2017</strain>
        <tissue evidence="18">Root</tissue>
    </source>
</reference>
<evidence type="ECO:0000256" key="13">
    <source>
        <dbReference type="ARBA" id="ARBA00023180"/>
    </source>
</evidence>
<dbReference type="Proteomes" id="UP000195402">
    <property type="component" value="Unassembled WGS sequence"/>
</dbReference>
<dbReference type="EMBL" id="MVGT01003199">
    <property type="protein sequence ID" value="OVA04910.1"/>
    <property type="molecule type" value="Genomic_DNA"/>
</dbReference>
<dbReference type="FunFam" id="3.30.450.60:FF:000004">
    <property type="entry name" value="AP complex subunit sigma"/>
    <property type="match status" value="1"/>
</dbReference>
<comment type="subcellular location">
    <subcellularLocation>
        <location evidence="1">Cell membrane</location>
    </subcellularLocation>
    <subcellularLocation>
        <location evidence="2">Membrane</location>
        <location evidence="2">Coated pit</location>
        <topology evidence="2">Peripheral membrane protein</topology>
        <orientation evidence="2">Cytoplasmic side</orientation>
    </subcellularLocation>
</comment>
<comment type="similarity">
    <text evidence="3">Belongs to the COBRA family.</text>
</comment>
<evidence type="ECO:0000313" key="18">
    <source>
        <dbReference type="EMBL" id="OVA04910.1"/>
    </source>
</evidence>
<comment type="caution">
    <text evidence="18">The sequence shown here is derived from an EMBL/GenBank/DDBJ whole genome shotgun (WGS) entry which is preliminary data.</text>
</comment>
<dbReference type="GO" id="GO:0015031">
    <property type="term" value="P:protein transport"/>
    <property type="evidence" value="ECO:0007669"/>
    <property type="project" value="UniProtKB-KW"/>
</dbReference>
<keyword evidence="19" id="KW-1185">Reference proteome</keyword>
<evidence type="ECO:0000256" key="3">
    <source>
        <dbReference type="ARBA" id="ARBA00005507"/>
    </source>
</evidence>
<evidence type="ECO:0000256" key="14">
    <source>
        <dbReference type="ARBA" id="ARBA00032557"/>
    </source>
</evidence>
<dbReference type="Pfam" id="PF01217">
    <property type="entry name" value="Clat_adaptor_s"/>
    <property type="match status" value="1"/>
</dbReference>
<evidence type="ECO:0000313" key="19">
    <source>
        <dbReference type="Proteomes" id="UP000195402"/>
    </source>
</evidence>
<evidence type="ECO:0000256" key="9">
    <source>
        <dbReference type="ARBA" id="ARBA00022729"/>
    </source>
</evidence>
<keyword evidence="11" id="KW-0472">Membrane</keyword>
<feature type="domain" description="AP complex mu/sigma subunit" evidence="17">
    <location>
        <begin position="1"/>
        <end position="129"/>
    </location>
</feature>
<evidence type="ECO:0000256" key="7">
    <source>
        <dbReference type="ARBA" id="ARBA00022475"/>
    </source>
</evidence>
<evidence type="ECO:0000256" key="8">
    <source>
        <dbReference type="ARBA" id="ARBA00022583"/>
    </source>
</evidence>
<dbReference type="GO" id="GO:0035615">
    <property type="term" value="F:clathrin adaptor activity"/>
    <property type="evidence" value="ECO:0007669"/>
    <property type="project" value="InterPro"/>
</dbReference>
<dbReference type="InterPro" id="IPR011012">
    <property type="entry name" value="Longin-like_dom_sf"/>
</dbReference>
<dbReference type="Pfam" id="PF04833">
    <property type="entry name" value="COBRA"/>
    <property type="match status" value="1"/>
</dbReference>
<keyword evidence="6" id="KW-0813">Transport</keyword>
<dbReference type="GO" id="GO:0072583">
    <property type="term" value="P:clathrin-dependent endocytosis"/>
    <property type="evidence" value="ECO:0007669"/>
    <property type="project" value="InterPro"/>
</dbReference>
<name>A0A200Q366_MACCD</name>
<sequence length="390" mass="44647">MIRFILLQNRQGKTRLAKYYVPLEESEKHKVEYEVHRLVVNRDPKFTNFVEFRTNKVIYRRYAGLFFSMCVDITDNELAYLECIHLFVEILDHFFSNVCELDLVFNFHKVYLILDEFILAGELQETSKKVTSLSSNFRNSVGLSTSILWFFFLDAPFMSEGFRRSIQVMRSRARVTIQNYYQYRHVEKPGWTLGWTWARNEIIWSMAGAFATQQGNCSSFKDQMIPHSCKKDPVIADLMPDAKAENRSENCCNGGLLSAWAIDPPKSFSSFEIVVGNLERNSSGYLPQNLTFKAPGPGYTCGSFADYEPTVYQDIDGRREMQGQSQLNALNLMPWMGSHPTFRLSCAGIELTSHPPVVFHSPHFTILLSLHALSAAVHADLLVTIPLPYA</sequence>
<dbReference type="InParanoid" id="A0A200Q366"/>
<evidence type="ECO:0000256" key="12">
    <source>
        <dbReference type="ARBA" id="ARBA00023176"/>
    </source>
</evidence>
<dbReference type="GO" id="GO:0052324">
    <property type="term" value="P:plant-type cell wall cellulose biosynthetic process"/>
    <property type="evidence" value="ECO:0007669"/>
    <property type="project" value="TreeGrafter"/>
</dbReference>
<dbReference type="Gene3D" id="3.30.450.60">
    <property type="match status" value="1"/>
</dbReference>
<keyword evidence="12" id="KW-0168">Coated pit</keyword>
<dbReference type="SUPFAM" id="SSF64356">
    <property type="entry name" value="SNARE-like"/>
    <property type="match status" value="1"/>
</dbReference>
<keyword evidence="9" id="KW-0732">Signal</keyword>
<evidence type="ECO:0000256" key="2">
    <source>
        <dbReference type="ARBA" id="ARBA00004277"/>
    </source>
</evidence>
<dbReference type="OrthoDB" id="371463at2759"/>
<dbReference type="CDD" id="cd14833">
    <property type="entry name" value="AP2_sigma"/>
    <property type="match status" value="1"/>
</dbReference>
<keyword evidence="10" id="KW-0653">Protein transport</keyword>
<dbReference type="InterPro" id="IPR022775">
    <property type="entry name" value="AP_mu_sigma_su"/>
</dbReference>
<dbReference type="InterPro" id="IPR027156">
    <property type="entry name" value="APS2"/>
</dbReference>
<dbReference type="InterPro" id="IPR006918">
    <property type="entry name" value="COBRA_pln"/>
</dbReference>
<accession>A0A200Q366</accession>
<dbReference type="AlphaFoldDB" id="A0A200Q366"/>
<comment type="similarity">
    <text evidence="4">Belongs to the adaptor complexes small subunit family.</text>
</comment>
<protein>
    <recommendedName>
        <fullName evidence="5">AP-2 complex subunit sigma</fullName>
    </recommendedName>
    <alternativeName>
        <fullName evidence="16">Clathrin coat assembly protein AP17</fullName>
    </alternativeName>
    <alternativeName>
        <fullName evidence="14">Clathrin coat-associated protein AP17</fullName>
    </alternativeName>
    <alternativeName>
        <fullName evidence="15">Sigma2-adaptin</fullName>
    </alternativeName>
</protein>
<evidence type="ECO:0000256" key="15">
    <source>
        <dbReference type="ARBA" id="ARBA00032648"/>
    </source>
</evidence>
<dbReference type="GO" id="GO:0030122">
    <property type="term" value="C:AP-2 adaptor complex"/>
    <property type="evidence" value="ECO:0007669"/>
    <property type="project" value="InterPro"/>
</dbReference>
<dbReference type="PANTHER" id="PTHR31673:SF41">
    <property type="entry name" value="COBRA-LIKE PROTEIN"/>
    <property type="match status" value="1"/>
</dbReference>
<evidence type="ECO:0000256" key="10">
    <source>
        <dbReference type="ARBA" id="ARBA00022927"/>
    </source>
</evidence>
<keyword evidence="13" id="KW-0325">Glycoprotein</keyword>
<dbReference type="GO" id="GO:0010215">
    <property type="term" value="P:cellulose microfibril organization"/>
    <property type="evidence" value="ECO:0007669"/>
    <property type="project" value="InterPro"/>
</dbReference>